<protein>
    <recommendedName>
        <fullName evidence="8">ZZ-type domain-containing protein</fullName>
    </recommendedName>
</protein>
<dbReference type="SUPFAM" id="SSF48403">
    <property type="entry name" value="Ankyrin repeat"/>
    <property type="match status" value="2"/>
</dbReference>
<evidence type="ECO:0000256" key="7">
    <source>
        <dbReference type="SAM" id="MobiDB-lite"/>
    </source>
</evidence>
<dbReference type="OrthoDB" id="341259at2759"/>
<dbReference type="InParanoid" id="Q2H516"/>
<evidence type="ECO:0000256" key="4">
    <source>
        <dbReference type="ARBA" id="ARBA00022833"/>
    </source>
</evidence>
<keyword evidence="5 6" id="KW-0040">ANK repeat</keyword>
<keyword evidence="3" id="KW-0863">Zinc-finger</keyword>
<evidence type="ECO:0000313" key="9">
    <source>
        <dbReference type="EMBL" id="EAQ89630.1"/>
    </source>
</evidence>
<evidence type="ECO:0000256" key="2">
    <source>
        <dbReference type="ARBA" id="ARBA00022737"/>
    </source>
</evidence>
<dbReference type="EMBL" id="CH408031">
    <property type="protein sequence ID" value="EAQ89630.1"/>
    <property type="molecule type" value="Genomic_DNA"/>
</dbReference>
<dbReference type="Pfam" id="PF12796">
    <property type="entry name" value="Ank_2"/>
    <property type="match status" value="3"/>
</dbReference>
<gene>
    <name evidence="9" type="ORF">CHGG_06249</name>
</gene>
<evidence type="ECO:0000259" key="8">
    <source>
        <dbReference type="PROSITE" id="PS01357"/>
    </source>
</evidence>
<feature type="region of interest" description="Disordered" evidence="7">
    <location>
        <begin position="1"/>
        <end position="63"/>
    </location>
</feature>
<evidence type="ECO:0000313" key="10">
    <source>
        <dbReference type="Proteomes" id="UP000001056"/>
    </source>
</evidence>
<sequence>MDASNYLSLDEDETSDEVPLEEGLSLEDNDDDPNGDGGPQEVAEEKDVPGAPKPAVLDQPPDEELAGGMTIKEVHTAYGGSDDCEYPITDIVHVTAICPQTDLRTLDQLLGDPLERTLTTELVFQVEMAGLLAGDLTEDLAEQQAKKLLEGLSSRQSAPQFLQGESDREWSHLVTLSSVHHLAGSVLRSTERFIDSKMTLRSRIASIYADKSSPGDIHAVWDRFTATLGVPSEGLVEEQTEGEKRFPLLTYYTAYKVENLLKQPEFRDLEPAFVSLAAPHRQSQFDPLRIPWLESGLKLNSNYTQWLKRNETRPLYVHGSSRRATHDVSDYISLVWRKEMAEKNEDSSKALIFKFDSADPLRDSLADMVASFILEGANVYPGECLTGRNSGLILEDWYRAQSGWSEESCIAIIEALRIFCFNDKALFVLNDLDQCSRESRVAFLDYLSDLSDRCGRTFKVVITTQNPQALQGEIHDCLDLSADSYALTFDSDNVLEETQAKLLDRLGGSSTHENRLKEVFKKLTPLDKGIATKLRLAEDYSEWPANSSFGSFDRFTVFVESMQPDETPEETLDKTLRSVPDYEEFRWVLGWVISGYRPLSLDELSDLLRCHRAEGNWPASTSSRRSLTTGYSQQLKSWLRVLATFEDNRVRLRDEIRDIVGRNLERERFTWTEVARTAHQAIVEFCLAYLVSAEARSQLEDLFSAFGTRIGDGAEEGCQPSTVSIAADGEGILFYIVQAFPFHLSKCSPAERAGALERLLATPENNPYTPWARVYWAMSNPFSRTSNPPESPLPILVGLDILSYEDVNETPLDVRQQCIVAAAGSRNNTSMVTEYLRDASSSAEIPFLMNVLLAGVRGYNEQVALEVVTRISSLSEGDGTAIKWPESAIWAASWLNMDRFATAILSRGANPNPLGNSPTPPEITTAYYPGPLHLSCCLGHEAMVKALADHGADLHQLRDNRIGCLQSAADRGFAGVAKLLVTRDHSLLESRLPCSSLYDAADFGSHKVVEALLELGADPEPGQSGNGGPEDADSGWNPLTVACFSSYPKVVEVLLRHNANPNCIGANGASTPLLFATTNDPDLDSADLQGSTVLMRSANSGRVTLLRWLLDNGADINAQDTYKESALHYAARAGQVEATRELLQRGARVNTGGPPVLVSAIDYPEVFKLLLDAGADPDAENSSGSSPINMAVASRNEAVVKMLIEKKANINHPDHVGWPPIFDAAIYVADASLTRLLAENGADLTGMVNGMDLIHHATSVDSEIMGVLLEFRRYLKLDTVDSDGNTALLRGSLTNSGNFECLKRLVLAGADVNAKDKDNETVVHNAVRNRNDELLSLLLAQPETDINCGALINQVTPKCINSTSLMAALYPIEANRDQDSEDIDRLVRELVERGADVKQRSGVAYTIRRCRGMPGRGANTINFLLDEGAAADVEDPVFERLPLHFEAANGLENFRTILLAFRGSLLHQEATGKTSMHRAAQFGNADAVRFILASPARWGRPRAKRPYVDQRDEHAGRHCAGRCGSSDLAGSRACSPRRPTTPPSSACCSKMALMPGSTAGSVTRVTTEDPHGAGTGGGGSAGDEVIDTLTKHLEQRGPVDVGTSYGPVCRYNFASAGCDMCFSSILGYHYLCTSCPGYVVCTTCLPTISKYHNGEVCEDGLPHAFENKGETEYQGMQVLDYEGDADGLELIDNPDNEGSAKEVILDDLEGGS</sequence>
<feature type="compositionally biased region" description="Acidic residues" evidence="7">
    <location>
        <begin position="9"/>
        <end position="34"/>
    </location>
</feature>
<name>Q2H516_CHAGB</name>
<dbReference type="RefSeq" id="XP_001222344.1">
    <property type="nucleotide sequence ID" value="XM_001222343.1"/>
</dbReference>
<feature type="domain" description="ZZ-type" evidence="8">
    <location>
        <begin position="1618"/>
        <end position="1644"/>
    </location>
</feature>
<dbReference type="PROSITE" id="PS01357">
    <property type="entry name" value="ZF_ZZ_1"/>
    <property type="match status" value="1"/>
</dbReference>
<dbReference type="GeneID" id="4391518"/>
<feature type="repeat" description="ANK" evidence="6">
    <location>
        <begin position="1122"/>
        <end position="1154"/>
    </location>
</feature>
<organism evidence="9 10">
    <name type="scientific">Chaetomium globosum (strain ATCC 6205 / CBS 148.51 / DSM 1962 / NBRC 6347 / NRRL 1970)</name>
    <name type="common">Soil fungus</name>
    <dbReference type="NCBI Taxonomy" id="306901"/>
    <lineage>
        <taxon>Eukaryota</taxon>
        <taxon>Fungi</taxon>
        <taxon>Dikarya</taxon>
        <taxon>Ascomycota</taxon>
        <taxon>Pezizomycotina</taxon>
        <taxon>Sordariomycetes</taxon>
        <taxon>Sordariomycetidae</taxon>
        <taxon>Sordariales</taxon>
        <taxon>Chaetomiaceae</taxon>
        <taxon>Chaetomium</taxon>
    </lineage>
</organism>
<dbReference type="Proteomes" id="UP000001056">
    <property type="component" value="Unassembled WGS sequence"/>
</dbReference>
<dbReference type="VEuPathDB" id="FungiDB:CHGG_06249"/>
<dbReference type="SMART" id="SM00248">
    <property type="entry name" value="ANK"/>
    <property type="match status" value="12"/>
</dbReference>
<accession>Q2H516</accession>
<dbReference type="PROSITE" id="PS50088">
    <property type="entry name" value="ANK_REPEAT"/>
    <property type="match status" value="5"/>
</dbReference>
<dbReference type="Gene3D" id="1.25.40.20">
    <property type="entry name" value="Ankyrin repeat-containing domain"/>
    <property type="match status" value="4"/>
</dbReference>
<keyword evidence="4" id="KW-0862">Zinc</keyword>
<dbReference type="InterPro" id="IPR000433">
    <property type="entry name" value="Znf_ZZ"/>
</dbReference>
<feature type="repeat" description="ANK" evidence="6">
    <location>
        <begin position="931"/>
        <end position="959"/>
    </location>
</feature>
<dbReference type="PANTHER" id="PTHR24198">
    <property type="entry name" value="ANKYRIN REPEAT AND PROTEIN KINASE DOMAIN-CONTAINING PROTEIN"/>
    <property type="match status" value="1"/>
</dbReference>
<keyword evidence="2" id="KW-0677">Repeat</keyword>
<evidence type="ECO:0000256" key="6">
    <source>
        <dbReference type="PROSITE-ProRule" id="PRU00023"/>
    </source>
</evidence>
<dbReference type="eggNOG" id="KOG4177">
    <property type="taxonomic scope" value="Eukaryota"/>
</dbReference>
<feature type="compositionally biased region" description="Basic and acidic residues" evidence="7">
    <location>
        <begin position="1506"/>
        <end position="1516"/>
    </location>
</feature>
<proteinExistence type="predicted"/>
<keyword evidence="10" id="KW-1185">Reference proteome</keyword>
<dbReference type="HOGENOM" id="CLU_001836_0_0_1"/>
<evidence type="ECO:0000256" key="5">
    <source>
        <dbReference type="ARBA" id="ARBA00023043"/>
    </source>
</evidence>
<evidence type="ECO:0000256" key="3">
    <source>
        <dbReference type="ARBA" id="ARBA00022771"/>
    </source>
</evidence>
<feature type="repeat" description="ANK" evidence="6">
    <location>
        <begin position="1183"/>
        <end position="1215"/>
    </location>
</feature>
<feature type="region of interest" description="Disordered" evidence="7">
    <location>
        <begin position="1560"/>
        <end position="1583"/>
    </location>
</feature>
<dbReference type="Pfam" id="PF00023">
    <property type="entry name" value="Ank"/>
    <property type="match status" value="1"/>
</dbReference>
<evidence type="ECO:0000256" key="1">
    <source>
        <dbReference type="ARBA" id="ARBA00022723"/>
    </source>
</evidence>
<dbReference type="OMA" id="WRATWLN"/>
<feature type="repeat" description="ANK" evidence="6">
    <location>
        <begin position="1283"/>
        <end position="1317"/>
    </location>
</feature>
<dbReference type="InterPro" id="IPR002110">
    <property type="entry name" value="Ankyrin_rpt"/>
</dbReference>
<reference evidence="10" key="1">
    <citation type="journal article" date="2015" name="Genome Announc.">
        <title>Draft genome sequence of the cellulolytic fungus Chaetomium globosum.</title>
        <authorList>
            <person name="Cuomo C.A."/>
            <person name="Untereiner W.A."/>
            <person name="Ma L.-J."/>
            <person name="Grabherr M."/>
            <person name="Birren B.W."/>
        </authorList>
    </citation>
    <scope>NUCLEOTIDE SEQUENCE [LARGE SCALE GENOMIC DNA]</scope>
    <source>
        <strain evidence="10">ATCC 6205 / CBS 148.51 / DSM 1962 / NBRC 6347 / NRRL 1970</strain>
    </source>
</reference>
<feature type="region of interest" description="Disordered" evidence="7">
    <location>
        <begin position="1503"/>
        <end position="1539"/>
    </location>
</feature>
<dbReference type="GO" id="GO:0008270">
    <property type="term" value="F:zinc ion binding"/>
    <property type="evidence" value="ECO:0007669"/>
    <property type="project" value="UniProtKB-KW"/>
</dbReference>
<dbReference type="Pfam" id="PF13637">
    <property type="entry name" value="Ank_4"/>
    <property type="match status" value="1"/>
</dbReference>
<dbReference type="PROSITE" id="PS50297">
    <property type="entry name" value="ANK_REP_REGION"/>
    <property type="match status" value="3"/>
</dbReference>
<dbReference type="InterPro" id="IPR036770">
    <property type="entry name" value="Ankyrin_rpt-contain_sf"/>
</dbReference>
<dbReference type="PANTHER" id="PTHR24198:SF165">
    <property type="entry name" value="ANKYRIN REPEAT-CONTAINING PROTEIN-RELATED"/>
    <property type="match status" value="1"/>
</dbReference>
<keyword evidence="1" id="KW-0479">Metal-binding</keyword>
<feature type="repeat" description="ANK" evidence="6">
    <location>
        <begin position="1089"/>
        <end position="1121"/>
    </location>
</feature>